<sequence>MLVFMFIVMLFTPNEDVSNLKNNNENENYEKELLEEIGEISRDFAVTSAQLDKITDHILAVVDRQSELTNTLLEIAKTNADVVNPNPKMIEIMNETNETLKDFKNNIIELNKTTNQLKQEEMKIIVRKEVERFLTNKIQE</sequence>
<keyword evidence="1" id="KW-0175">Coiled coil</keyword>
<name>A0A645CT79_9ZZZZ</name>
<proteinExistence type="predicted"/>
<evidence type="ECO:0000313" key="2">
    <source>
        <dbReference type="EMBL" id="MPM80089.1"/>
    </source>
</evidence>
<comment type="caution">
    <text evidence="2">The sequence shown here is derived from an EMBL/GenBank/DDBJ whole genome shotgun (WGS) entry which is preliminary data.</text>
</comment>
<dbReference type="AlphaFoldDB" id="A0A645CT79"/>
<organism evidence="2">
    <name type="scientific">bioreactor metagenome</name>
    <dbReference type="NCBI Taxonomy" id="1076179"/>
    <lineage>
        <taxon>unclassified sequences</taxon>
        <taxon>metagenomes</taxon>
        <taxon>ecological metagenomes</taxon>
    </lineage>
</organism>
<dbReference type="EMBL" id="VSSQ01029811">
    <property type="protein sequence ID" value="MPM80089.1"/>
    <property type="molecule type" value="Genomic_DNA"/>
</dbReference>
<gene>
    <name evidence="2" type="ORF">SDC9_127135</name>
</gene>
<reference evidence="2" key="1">
    <citation type="submission" date="2019-08" db="EMBL/GenBank/DDBJ databases">
        <authorList>
            <person name="Kucharzyk K."/>
            <person name="Murdoch R.W."/>
            <person name="Higgins S."/>
            <person name="Loffler F."/>
        </authorList>
    </citation>
    <scope>NUCLEOTIDE SEQUENCE</scope>
</reference>
<protein>
    <submittedName>
        <fullName evidence="2">Uncharacterized protein</fullName>
    </submittedName>
</protein>
<accession>A0A645CT79</accession>
<feature type="coiled-coil region" evidence="1">
    <location>
        <begin position="93"/>
        <end position="120"/>
    </location>
</feature>
<evidence type="ECO:0000256" key="1">
    <source>
        <dbReference type="SAM" id="Coils"/>
    </source>
</evidence>